<dbReference type="Gene3D" id="3.40.50.1820">
    <property type="entry name" value="alpha/beta hydrolase"/>
    <property type="match status" value="1"/>
</dbReference>
<dbReference type="InterPro" id="IPR029058">
    <property type="entry name" value="AB_hydrolase_fold"/>
</dbReference>
<dbReference type="PIRSF" id="PIRSF031982">
    <property type="entry name" value="UCP031982_abhydr"/>
    <property type="match status" value="1"/>
</dbReference>
<evidence type="ECO:0000313" key="2">
    <source>
        <dbReference type="EMBL" id="MBC2688699.1"/>
    </source>
</evidence>
<dbReference type="PANTHER" id="PTHR33428:SF14">
    <property type="entry name" value="CARBOXYLESTERASE TYPE B DOMAIN-CONTAINING PROTEIN"/>
    <property type="match status" value="1"/>
</dbReference>
<dbReference type="SUPFAM" id="SSF53474">
    <property type="entry name" value="alpha/beta-Hydrolases"/>
    <property type="match status" value="1"/>
</dbReference>
<reference evidence="2 3" key="1">
    <citation type="submission" date="2020-08" db="EMBL/GenBank/DDBJ databases">
        <title>Pseudomonas sp. nov.</title>
        <authorList>
            <person name="Gieschler S."/>
            <person name="Fiedler G."/>
            <person name="Brinks E."/>
            <person name="Boehnlein C."/>
            <person name="Franz C.M.A.P."/>
            <person name="Kabisch J."/>
        </authorList>
    </citation>
    <scope>NUCLEOTIDE SEQUENCE [LARGE SCALE GENOMIC DNA]</scope>
    <source>
        <strain evidence="2 3">MBT-1</strain>
    </source>
</reference>
<sequence>MSRLWALLLICLLGSLNSVHAAPGLTPHWSVGYHSLSFLDPLDLQPMSAIAFYPSTGIEHPSLLEGYQIQATQDARVAIGRFPLLMLSHGNTGTPLALHDLATALARKGFVVVAVIHPGDNSKDHSRLGTLSNLYGRPIQISEAITATLADPLLAPFVNPGQVGVIGYSAGGETALILSGATPDLDRLRRYCLERPEDRDACNTQGELIVDRDDLQPVADPRVHALMLMAPLSLKFGRHTLAGVHVPVLLYSGDGDKLVAVDKNAAALARKLPVAPDFKLLAGAGHFVFMAPCSAEQRLAMAALCTDADGVDREDIHRNLISEAAAFFSRTLGKPSRAGLQTVSEEHGS</sequence>
<keyword evidence="2" id="KW-0378">Hydrolase</keyword>
<dbReference type="AlphaFoldDB" id="A0A7X1GA72"/>
<evidence type="ECO:0000313" key="3">
    <source>
        <dbReference type="Proteomes" id="UP000526003"/>
    </source>
</evidence>
<dbReference type="GO" id="GO:0016787">
    <property type="term" value="F:hydrolase activity"/>
    <property type="evidence" value="ECO:0007669"/>
    <property type="project" value="UniProtKB-KW"/>
</dbReference>
<dbReference type="RefSeq" id="WP_166589545.1">
    <property type="nucleotide sequence ID" value="NZ_CP090311.1"/>
</dbReference>
<keyword evidence="1" id="KW-0732">Signal</keyword>
<feature type="chain" id="PRO_5030770831" evidence="1">
    <location>
        <begin position="22"/>
        <end position="349"/>
    </location>
</feature>
<gene>
    <name evidence="2" type="ORF">H7995_02670</name>
</gene>
<comment type="caution">
    <text evidence="2">The sequence shown here is derived from an EMBL/GenBank/DDBJ whole genome shotgun (WGS) entry which is preliminary data.</text>
</comment>
<accession>A0A7X1GA72</accession>
<evidence type="ECO:0000256" key="1">
    <source>
        <dbReference type="SAM" id="SignalP"/>
    </source>
</evidence>
<feature type="signal peptide" evidence="1">
    <location>
        <begin position="1"/>
        <end position="21"/>
    </location>
</feature>
<name>A0A7X1GA72_9PSED</name>
<keyword evidence="3" id="KW-1185">Reference proteome</keyword>
<dbReference type="InterPro" id="IPR016986">
    <property type="entry name" value="UCP031982_abhydr"/>
</dbReference>
<protein>
    <submittedName>
        <fullName evidence="2">Dienelactone hydrolase</fullName>
    </submittedName>
</protein>
<dbReference type="Proteomes" id="UP000526003">
    <property type="component" value="Unassembled WGS sequence"/>
</dbReference>
<dbReference type="PANTHER" id="PTHR33428">
    <property type="entry name" value="CHLOROPHYLLASE-2, CHLOROPLASTIC"/>
    <property type="match status" value="1"/>
</dbReference>
<proteinExistence type="predicted"/>
<dbReference type="EMBL" id="JACMYG010000002">
    <property type="protein sequence ID" value="MBC2688699.1"/>
    <property type="molecule type" value="Genomic_DNA"/>
</dbReference>
<organism evidence="2 3">
    <name type="scientific">Pseudomonas kielensis</name>
    <dbReference type="NCBI Taxonomy" id="2762577"/>
    <lineage>
        <taxon>Bacteria</taxon>
        <taxon>Pseudomonadati</taxon>
        <taxon>Pseudomonadota</taxon>
        <taxon>Gammaproteobacteria</taxon>
        <taxon>Pseudomonadales</taxon>
        <taxon>Pseudomonadaceae</taxon>
        <taxon>Pseudomonas</taxon>
    </lineage>
</organism>